<protein>
    <submittedName>
        <fullName evidence="1">Uncharacterized protein</fullName>
    </submittedName>
</protein>
<comment type="caution">
    <text evidence="1">The sequence shown here is derived from an EMBL/GenBank/DDBJ whole genome shotgun (WGS) entry which is preliminary data.</text>
</comment>
<evidence type="ECO:0000313" key="1">
    <source>
        <dbReference type="EMBL" id="MEM5451602.1"/>
    </source>
</evidence>
<proteinExistence type="predicted"/>
<dbReference type="EMBL" id="JAYMRW010000016">
    <property type="protein sequence ID" value="MEM5451602.1"/>
    <property type="molecule type" value="Genomic_DNA"/>
</dbReference>
<name>A0ABU9SJS6_9BURK</name>
<organism evidence="1 2">
    <name type="scientific">Paraburkholderia guartelaensis</name>
    <dbReference type="NCBI Taxonomy" id="2546446"/>
    <lineage>
        <taxon>Bacteria</taxon>
        <taxon>Pseudomonadati</taxon>
        <taxon>Pseudomonadota</taxon>
        <taxon>Betaproteobacteria</taxon>
        <taxon>Burkholderiales</taxon>
        <taxon>Burkholderiaceae</taxon>
        <taxon>Paraburkholderia</taxon>
    </lineage>
</organism>
<sequence length="59" mass="6132">MALRAVLTGSLSLLHVAHGASARAFWQGLPLAGDVLAALVERSGVLGERYEPVMSPAFA</sequence>
<gene>
    <name evidence="1" type="ORF">VSR33_29430</name>
</gene>
<accession>A0ABU9SJS6</accession>
<evidence type="ECO:0000313" key="2">
    <source>
        <dbReference type="Proteomes" id="UP001390669"/>
    </source>
</evidence>
<dbReference type="Proteomes" id="UP001390669">
    <property type="component" value="Unassembled WGS sequence"/>
</dbReference>
<reference evidence="1 2" key="1">
    <citation type="submission" date="2024-01" db="EMBL/GenBank/DDBJ databases">
        <title>The diversity of rhizobia nodulating Mimosa spp. in eleven states of Brazil covering several biomes is determined by host plant, location, and edaphic factors.</title>
        <authorList>
            <person name="Rouws L."/>
            <person name="Barauna A."/>
            <person name="Beukes C."/>
            <person name="De Faria S.M."/>
            <person name="Gross E."/>
            <person name="Dos Reis Junior F.B."/>
            <person name="Simon M."/>
            <person name="Maluk M."/>
            <person name="Odee D.W."/>
            <person name="Kenicer G."/>
            <person name="Young J.P.W."/>
            <person name="Reis V.M."/>
            <person name="Zilli J."/>
            <person name="James E.K."/>
        </authorList>
    </citation>
    <scope>NUCLEOTIDE SEQUENCE [LARGE SCALE GENOMIC DNA]</scope>
    <source>
        <strain evidence="1 2">JPY164</strain>
    </source>
</reference>
<dbReference type="RefSeq" id="WP_406953712.1">
    <property type="nucleotide sequence ID" value="NZ_JAYMRW010000016.1"/>
</dbReference>
<keyword evidence="2" id="KW-1185">Reference proteome</keyword>